<dbReference type="Proteomes" id="UP000247586">
    <property type="component" value="Chromosome"/>
</dbReference>
<dbReference type="RefSeq" id="WP_110369610.1">
    <property type="nucleotide sequence ID" value="NZ_CP029287.2"/>
</dbReference>
<reference evidence="3" key="1">
    <citation type="submission" date="2018-05" db="EMBL/GenBank/DDBJ databases">
        <title>Complete Genome Sequences of Extremely Thermoacidophilic, Metal-Mobilizing Type-Strain Members of the Archaeal Family Sulfolobaceae: Acidianus brierleyi DSM-1651T, Acidianus sulfidivorans DSM-18786T, Metallosphaera hakonensis DSM-7519T, and Metallosphaera prunae DSM-10039T.</title>
        <authorList>
            <person name="Counts J.A."/>
            <person name="Kelly R.M."/>
        </authorList>
    </citation>
    <scope>NUCLEOTIDE SEQUENCE [LARGE SCALE GENOMIC DNA]</scope>
    <source>
        <strain evidence="3">HO1-1</strain>
    </source>
</reference>
<dbReference type="GO" id="GO:0016491">
    <property type="term" value="F:oxidoreductase activity"/>
    <property type="evidence" value="ECO:0007669"/>
    <property type="project" value="UniProtKB-KW"/>
</dbReference>
<dbReference type="STRING" id="1293036.GCA_001315825_02202"/>
<dbReference type="InterPro" id="IPR036111">
    <property type="entry name" value="Mal/L-sulfo/L-lacto_DH-like_sf"/>
</dbReference>
<dbReference type="InterPro" id="IPR043144">
    <property type="entry name" value="Mal/L-sulf/L-lact_DH-like_ah"/>
</dbReference>
<accession>A0A2U9IW68</accession>
<keyword evidence="2" id="KW-0560">Oxidoreductase</keyword>
<dbReference type="Gene3D" id="1.10.1530.10">
    <property type="match status" value="1"/>
</dbReference>
<evidence type="ECO:0000313" key="4">
    <source>
        <dbReference type="Proteomes" id="UP000247586"/>
    </source>
</evidence>
<dbReference type="Gene3D" id="3.30.1370.60">
    <property type="entry name" value="Hypothetical oxidoreductase yiak, domain 2"/>
    <property type="match status" value="1"/>
</dbReference>
<organism evidence="3 4">
    <name type="scientific">Metallosphaera hakonensis JCM 8857 = DSM 7519</name>
    <dbReference type="NCBI Taxonomy" id="1293036"/>
    <lineage>
        <taxon>Archaea</taxon>
        <taxon>Thermoproteota</taxon>
        <taxon>Thermoprotei</taxon>
        <taxon>Sulfolobales</taxon>
        <taxon>Sulfolobaceae</taxon>
        <taxon>Metallosphaera</taxon>
    </lineage>
</organism>
<protein>
    <submittedName>
        <fullName evidence="3">Lactate dehydrogenase</fullName>
    </submittedName>
</protein>
<proteinExistence type="inferred from homology"/>
<name>A0A2U9IW68_9CREN</name>
<dbReference type="PANTHER" id="PTHR11091">
    <property type="entry name" value="OXIDOREDUCTASE-RELATED"/>
    <property type="match status" value="1"/>
</dbReference>
<keyword evidence="4" id="KW-1185">Reference proteome</keyword>
<dbReference type="Pfam" id="PF02615">
    <property type="entry name" value="Ldh_2"/>
    <property type="match status" value="1"/>
</dbReference>
<dbReference type="KEGG" id="mhk:DFR87_12110"/>
<evidence type="ECO:0000256" key="2">
    <source>
        <dbReference type="ARBA" id="ARBA00023002"/>
    </source>
</evidence>
<dbReference type="SUPFAM" id="SSF89733">
    <property type="entry name" value="L-sulfolactate dehydrogenase-like"/>
    <property type="match status" value="1"/>
</dbReference>
<dbReference type="PANTHER" id="PTHR11091:SF0">
    <property type="entry name" value="MALATE DEHYDROGENASE"/>
    <property type="match status" value="1"/>
</dbReference>
<dbReference type="GeneID" id="36836098"/>
<dbReference type="InterPro" id="IPR003767">
    <property type="entry name" value="Malate/L-lactate_DH-like"/>
</dbReference>
<comment type="similarity">
    <text evidence="1">Belongs to the LDH2/MDH2 oxidoreductase family.</text>
</comment>
<gene>
    <name evidence="3" type="ORF">DFR87_12110</name>
</gene>
<dbReference type="InterPro" id="IPR043143">
    <property type="entry name" value="Mal/L-sulf/L-lact_DH-like_NADP"/>
</dbReference>
<dbReference type="EMBL" id="CP029287">
    <property type="protein sequence ID" value="AWS00300.1"/>
    <property type="molecule type" value="Genomic_DNA"/>
</dbReference>
<sequence>MIVSVDDLKSIISEILDLRRVYGKEIIIDHLIEAELRGHSSHGIQRLIPLIKGIELGTIKRILDYNVLKSKGNSLLIDGKSSIGMVLWSHLIQERFDEPASIIAVRNASHIGFLGYYTEKLSRRGLASIMFGNAEPAVVLPGTSKKVLSTSPLSISIPSDPPVVLDMALSATSRGKIIEAKRKGESLSPGVAVDDNGNPTIDPELALKGGILPMGGIKGFFLMLTLELLSSFLSGSAIGPEVRGVINTENPPNKGEVLVVINPSFFERNTESVIKIRNLIGTEFPGEHGLNLRKRRLSEGIPLDNNLWNQLIALKEKIPFFA</sequence>
<evidence type="ECO:0000256" key="1">
    <source>
        <dbReference type="ARBA" id="ARBA00006056"/>
    </source>
</evidence>
<dbReference type="AlphaFoldDB" id="A0A2U9IW68"/>
<evidence type="ECO:0000313" key="3">
    <source>
        <dbReference type="EMBL" id="AWS00300.1"/>
    </source>
</evidence>
<dbReference type="OrthoDB" id="40552at2157"/>